<dbReference type="OrthoDB" id="10267058at2759"/>
<dbReference type="Proteomes" id="UP000326759">
    <property type="component" value="Unassembled WGS sequence"/>
</dbReference>
<dbReference type="GO" id="GO:0008168">
    <property type="term" value="F:methyltransferase activity"/>
    <property type="evidence" value="ECO:0007669"/>
    <property type="project" value="UniProtKB-KW"/>
</dbReference>
<evidence type="ECO:0000256" key="1">
    <source>
        <dbReference type="ARBA" id="ARBA00001968"/>
    </source>
</evidence>
<evidence type="ECO:0000313" key="4">
    <source>
        <dbReference type="Proteomes" id="UP000326759"/>
    </source>
</evidence>
<reference evidence="3 4" key="1">
    <citation type="journal article" date="2019" name="PLoS Biol.">
        <title>Sex chromosomes control vertical transmission of feminizing Wolbachia symbionts in an isopod.</title>
        <authorList>
            <person name="Becking T."/>
            <person name="Chebbi M.A."/>
            <person name="Giraud I."/>
            <person name="Moumen B."/>
            <person name="Laverre T."/>
            <person name="Caubet Y."/>
            <person name="Peccoud J."/>
            <person name="Gilbert C."/>
            <person name="Cordaux R."/>
        </authorList>
    </citation>
    <scope>NUCLEOTIDE SEQUENCE [LARGE SCALE GENOMIC DNA]</scope>
    <source>
        <strain evidence="3">ANa2</strain>
        <tissue evidence="3">Whole body excluding digestive tract and cuticle</tissue>
    </source>
</reference>
<keyword evidence="4" id="KW-1185">Reference proteome</keyword>
<dbReference type="InterPro" id="IPR003697">
    <property type="entry name" value="Maf-like"/>
</dbReference>
<dbReference type="PIRSF" id="PIRSF006305">
    <property type="entry name" value="Maf"/>
    <property type="match status" value="1"/>
</dbReference>
<name>A0A5N5SX56_9CRUS</name>
<proteinExistence type="inferred from homology"/>
<dbReference type="HAMAP" id="MF_00528">
    <property type="entry name" value="Maf"/>
    <property type="match status" value="1"/>
</dbReference>
<dbReference type="PANTHER" id="PTHR43213:SF5">
    <property type="entry name" value="BIFUNCTIONAL DTTP_UTP PYROPHOSPHATASE_METHYLTRANSFERASE PROTEIN-RELATED"/>
    <property type="match status" value="1"/>
</dbReference>
<dbReference type="Gene3D" id="3.90.950.10">
    <property type="match status" value="1"/>
</dbReference>
<dbReference type="InterPro" id="IPR029001">
    <property type="entry name" value="ITPase-like_fam"/>
</dbReference>
<keyword evidence="3" id="KW-0489">Methyltransferase</keyword>
<keyword evidence="2" id="KW-0378">Hydrolase</keyword>
<organism evidence="3 4">
    <name type="scientific">Armadillidium nasatum</name>
    <dbReference type="NCBI Taxonomy" id="96803"/>
    <lineage>
        <taxon>Eukaryota</taxon>
        <taxon>Metazoa</taxon>
        <taxon>Ecdysozoa</taxon>
        <taxon>Arthropoda</taxon>
        <taxon>Crustacea</taxon>
        <taxon>Multicrustacea</taxon>
        <taxon>Malacostraca</taxon>
        <taxon>Eumalacostraca</taxon>
        <taxon>Peracarida</taxon>
        <taxon>Isopoda</taxon>
        <taxon>Oniscidea</taxon>
        <taxon>Crinocheta</taxon>
        <taxon>Armadillidiidae</taxon>
        <taxon>Armadillidium</taxon>
    </lineage>
</organism>
<sequence length="212" mass="23495">MIIQFLNELNKKNIILASSSPRRKEIIEKLGIAIQVLPSTFEENLDPKDFSSPGNYVIETAKGKTREIAGRVSAEQKPIDLIIGADTCVALGGNIFGKPKDDKDAFQMLKKLGGKSHEVITGVHLMAKKSDNTWHESEFSEVTTVKFASLTDELIQSYVNTKEPMDKAGGYGIQGIGGSLIEGIDGDYYNVMGFPLHRFTSYLLSIFEMWKM</sequence>
<dbReference type="Pfam" id="PF02545">
    <property type="entry name" value="Maf"/>
    <property type="match status" value="1"/>
</dbReference>
<gene>
    <name evidence="3" type="primary">ASMTL</name>
    <name evidence="3" type="ORF">Anas_04370</name>
</gene>
<dbReference type="AlphaFoldDB" id="A0A5N5SX56"/>
<comment type="cofactor">
    <cofactor evidence="1">
        <name>a divalent metal cation</name>
        <dbReference type="ChEBI" id="CHEBI:60240"/>
    </cofactor>
</comment>
<dbReference type="NCBIfam" id="TIGR00172">
    <property type="entry name" value="maf"/>
    <property type="match status" value="1"/>
</dbReference>
<keyword evidence="3" id="KW-0808">Transferase</keyword>
<comment type="caution">
    <text evidence="3">The sequence shown here is derived from an EMBL/GenBank/DDBJ whole genome shotgun (WGS) entry which is preliminary data.</text>
</comment>
<evidence type="ECO:0000256" key="2">
    <source>
        <dbReference type="ARBA" id="ARBA00022801"/>
    </source>
</evidence>
<dbReference type="GO" id="GO:0047429">
    <property type="term" value="F:nucleoside triphosphate diphosphatase activity"/>
    <property type="evidence" value="ECO:0007669"/>
    <property type="project" value="InterPro"/>
</dbReference>
<dbReference type="GO" id="GO:0032259">
    <property type="term" value="P:methylation"/>
    <property type="evidence" value="ECO:0007669"/>
    <property type="project" value="UniProtKB-KW"/>
</dbReference>
<dbReference type="CDD" id="cd00555">
    <property type="entry name" value="Maf"/>
    <property type="match status" value="1"/>
</dbReference>
<protein>
    <submittedName>
        <fullName evidence="3">N-acetylserotonin O-methyltransferase-like protein</fullName>
    </submittedName>
</protein>
<dbReference type="PANTHER" id="PTHR43213">
    <property type="entry name" value="BIFUNCTIONAL DTTP/UTP PYROPHOSPHATASE/METHYLTRANSFERASE PROTEIN-RELATED"/>
    <property type="match status" value="1"/>
</dbReference>
<evidence type="ECO:0000313" key="3">
    <source>
        <dbReference type="EMBL" id="KAB7498488.1"/>
    </source>
</evidence>
<accession>A0A5N5SX56</accession>
<dbReference type="EMBL" id="SEYY01019244">
    <property type="protein sequence ID" value="KAB7498488.1"/>
    <property type="molecule type" value="Genomic_DNA"/>
</dbReference>
<dbReference type="SUPFAM" id="SSF52972">
    <property type="entry name" value="ITPase-like"/>
    <property type="match status" value="1"/>
</dbReference>